<dbReference type="PANTHER" id="PTHR11306">
    <property type="entry name" value="NIEMANN PICK TYPE C2 PROTEIN NPC2-RELATED"/>
    <property type="match status" value="1"/>
</dbReference>
<name>A0A0N7LAY8_9BASI</name>
<proteinExistence type="inferred from homology"/>
<evidence type="ECO:0000256" key="2">
    <source>
        <dbReference type="ARBA" id="ARBA00006370"/>
    </source>
</evidence>
<dbReference type="SUPFAM" id="SSF81296">
    <property type="entry name" value="E set domains"/>
    <property type="match status" value="1"/>
</dbReference>
<keyword evidence="7" id="KW-0445">Lipid transport</keyword>
<dbReference type="GO" id="GO:0032366">
    <property type="term" value="P:intracellular sterol transport"/>
    <property type="evidence" value="ECO:0007669"/>
    <property type="project" value="InterPro"/>
</dbReference>
<dbReference type="GO" id="GO:0032934">
    <property type="term" value="F:sterol binding"/>
    <property type="evidence" value="ECO:0007669"/>
    <property type="project" value="InterPro"/>
</dbReference>
<dbReference type="InterPro" id="IPR014756">
    <property type="entry name" value="Ig_E-set"/>
</dbReference>
<evidence type="ECO:0000256" key="6">
    <source>
        <dbReference type="ARBA" id="ARBA00022729"/>
    </source>
</evidence>
<dbReference type="EMBL" id="CCYA01000265">
    <property type="protein sequence ID" value="CEH17906.1"/>
    <property type="molecule type" value="Genomic_DNA"/>
</dbReference>
<evidence type="ECO:0000256" key="4">
    <source>
        <dbReference type="ARBA" id="ARBA00016056"/>
    </source>
</evidence>
<feature type="signal peptide" evidence="8">
    <location>
        <begin position="1"/>
        <end position="23"/>
    </location>
</feature>
<evidence type="ECO:0000313" key="11">
    <source>
        <dbReference type="Proteomes" id="UP000054845"/>
    </source>
</evidence>
<keyword evidence="11" id="KW-1185">Reference proteome</keyword>
<dbReference type="SMART" id="SM00737">
    <property type="entry name" value="ML"/>
    <property type="match status" value="1"/>
</dbReference>
<evidence type="ECO:0000313" key="10">
    <source>
        <dbReference type="EMBL" id="CEH17906.1"/>
    </source>
</evidence>
<dbReference type="FunFam" id="2.70.220.10:FF:000002">
    <property type="entry name" value="Phosphatidylglycerol/phosphatidylinositol transfer protein"/>
    <property type="match status" value="1"/>
</dbReference>
<evidence type="ECO:0000256" key="3">
    <source>
        <dbReference type="ARBA" id="ARBA00011245"/>
    </source>
</evidence>
<dbReference type="OrthoDB" id="6409159at2759"/>
<dbReference type="AlphaFoldDB" id="A0A0N7LAY8"/>
<dbReference type="InterPro" id="IPR033917">
    <property type="entry name" value="ML_PG-PI_TP"/>
</dbReference>
<dbReference type="InterPro" id="IPR003172">
    <property type="entry name" value="ML_dom"/>
</dbReference>
<dbReference type="Proteomes" id="UP000054845">
    <property type="component" value="Unassembled WGS sequence"/>
</dbReference>
<dbReference type="PANTHER" id="PTHR11306:SF0">
    <property type="entry name" value="PHOSPHATIDYLGLYCEROL_PHOSPHATIDYLINOSITOL TRANSFER PROTEIN"/>
    <property type="match status" value="1"/>
</dbReference>
<dbReference type="CDD" id="cd00917">
    <property type="entry name" value="PG-PI_TP"/>
    <property type="match status" value="1"/>
</dbReference>
<evidence type="ECO:0000256" key="8">
    <source>
        <dbReference type="SAM" id="SignalP"/>
    </source>
</evidence>
<comment type="similarity">
    <text evidence="2">Belongs to the NPC2 family.</text>
</comment>
<dbReference type="InterPro" id="IPR036846">
    <property type="entry name" value="GM2-AP_sf"/>
</dbReference>
<keyword evidence="6 8" id="KW-0732">Signal</keyword>
<comment type="subunit">
    <text evidence="3">Monomer.</text>
</comment>
<dbReference type="Gene3D" id="2.70.220.10">
    <property type="entry name" value="Ganglioside GM2 activator"/>
    <property type="match status" value="2"/>
</dbReference>
<keyword evidence="5" id="KW-0813">Transport</keyword>
<dbReference type="Pfam" id="PF02221">
    <property type="entry name" value="E1_DerP2_DerF2"/>
    <property type="match status" value="1"/>
</dbReference>
<sequence>MHLPSFVVPSALAALSVNIAVQAAPAPQLVPSSLSSLLSGSSQRVFGLSSPLPVDESESPNAPTDFVDVLLSEASLAVEEAQLGKQDGPSPGGWVWKSCGEETDAVEVKSIEVTPDPPKPGQNLTVTASGIVKSRIEAGTYADVVVKLGLIKLLTRRFDVCEEAKKNDAEVQCPVEAGEYKITQTVALPREIPPAKFNVHVNGATQDEQNLLCLDLSIDFMNRRRFA</sequence>
<protein>
    <recommendedName>
        <fullName evidence="4">Phosphatidylglycerol/phosphatidylinositol transfer protein</fullName>
    </recommendedName>
</protein>
<dbReference type="InterPro" id="IPR039670">
    <property type="entry name" value="NPC2-like"/>
</dbReference>
<evidence type="ECO:0000256" key="1">
    <source>
        <dbReference type="ARBA" id="ARBA00002053"/>
    </source>
</evidence>
<dbReference type="STRING" id="401625.A0A0N7LAY8"/>
<reference evidence="11" key="1">
    <citation type="submission" date="2014-09" db="EMBL/GenBank/DDBJ databases">
        <authorList>
            <person name="Sharma Rahul"/>
            <person name="Thines Marco"/>
        </authorList>
    </citation>
    <scope>NUCLEOTIDE SEQUENCE [LARGE SCALE GENOMIC DNA]</scope>
</reference>
<comment type="function">
    <text evidence="1">Catalyzes the intermembrane transfer of phosphatidylglycerol and phosphatidylinositol.</text>
</comment>
<accession>A0A0N7LAY8</accession>
<evidence type="ECO:0000259" key="9">
    <source>
        <dbReference type="SMART" id="SM00737"/>
    </source>
</evidence>
<dbReference type="FunFam" id="2.70.220.10:FF:000004">
    <property type="entry name" value="Related to phosphatidylglycerol/phosphatidylinositol transfer protein"/>
    <property type="match status" value="1"/>
</dbReference>
<feature type="domain" description="MD-2-related lipid-recognition" evidence="9">
    <location>
        <begin position="96"/>
        <end position="218"/>
    </location>
</feature>
<evidence type="ECO:0000256" key="7">
    <source>
        <dbReference type="ARBA" id="ARBA00023055"/>
    </source>
</evidence>
<evidence type="ECO:0000256" key="5">
    <source>
        <dbReference type="ARBA" id="ARBA00022448"/>
    </source>
</evidence>
<feature type="chain" id="PRO_5006015225" description="Phosphatidylglycerol/phosphatidylinositol transfer protein" evidence="8">
    <location>
        <begin position="24"/>
        <end position="227"/>
    </location>
</feature>
<organism evidence="10 11">
    <name type="scientific">Ceraceosorus bombacis</name>
    <dbReference type="NCBI Taxonomy" id="401625"/>
    <lineage>
        <taxon>Eukaryota</taxon>
        <taxon>Fungi</taxon>
        <taxon>Dikarya</taxon>
        <taxon>Basidiomycota</taxon>
        <taxon>Ustilaginomycotina</taxon>
        <taxon>Exobasidiomycetes</taxon>
        <taxon>Ceraceosorales</taxon>
        <taxon>Ceraceosoraceae</taxon>
        <taxon>Ceraceosorus</taxon>
    </lineage>
</organism>